<evidence type="ECO:0000313" key="2">
    <source>
        <dbReference type="Proteomes" id="UP000325081"/>
    </source>
</evidence>
<name>A0A5A7Q0P9_STRAF</name>
<sequence>MQEQRNAKYLGLPMVIGRSKRDVFKFVEKLGQGKYFPKGGRKDKLVWIFNNDGKFSVKTCYKAIMDRNELTRCQPESSRGATASKKIWNSIWKIKIKPKLRIFLWSFRTPPIFLAHGFTNPASQRVQAGGPRLPIAPQNPTPPPRVILSISHRIVRQRLNIRRQLIQRPKLSPVYDRVRRHEIPHVWGPEIYGDCPRVEPVEELLCHREMARSSPPTLFRHLPNEWVGSFPSSFLASLFLSGRQRDEDQ</sequence>
<dbReference type="AlphaFoldDB" id="A0A5A7Q0P9"/>
<dbReference type="Proteomes" id="UP000325081">
    <property type="component" value="Unassembled WGS sequence"/>
</dbReference>
<accession>A0A5A7Q0P9</accession>
<protein>
    <submittedName>
        <fullName evidence="1">Disease resistance protein</fullName>
    </submittedName>
</protein>
<evidence type="ECO:0000313" key="1">
    <source>
        <dbReference type="EMBL" id="GER38689.1"/>
    </source>
</evidence>
<dbReference type="EMBL" id="BKCP01005516">
    <property type="protein sequence ID" value="GER38689.1"/>
    <property type="molecule type" value="Genomic_DNA"/>
</dbReference>
<gene>
    <name evidence="1" type="ORF">STAS_15226</name>
</gene>
<organism evidence="1 2">
    <name type="scientific">Striga asiatica</name>
    <name type="common">Asiatic witchweed</name>
    <name type="synonym">Buchnera asiatica</name>
    <dbReference type="NCBI Taxonomy" id="4170"/>
    <lineage>
        <taxon>Eukaryota</taxon>
        <taxon>Viridiplantae</taxon>
        <taxon>Streptophyta</taxon>
        <taxon>Embryophyta</taxon>
        <taxon>Tracheophyta</taxon>
        <taxon>Spermatophyta</taxon>
        <taxon>Magnoliopsida</taxon>
        <taxon>eudicotyledons</taxon>
        <taxon>Gunneridae</taxon>
        <taxon>Pentapetalae</taxon>
        <taxon>asterids</taxon>
        <taxon>lamiids</taxon>
        <taxon>Lamiales</taxon>
        <taxon>Orobanchaceae</taxon>
        <taxon>Buchnereae</taxon>
        <taxon>Striga</taxon>
    </lineage>
</organism>
<keyword evidence="2" id="KW-1185">Reference proteome</keyword>
<proteinExistence type="predicted"/>
<reference evidence="2" key="1">
    <citation type="journal article" date="2019" name="Curr. Biol.">
        <title>Genome Sequence of Striga asiatica Provides Insight into the Evolution of Plant Parasitism.</title>
        <authorList>
            <person name="Yoshida S."/>
            <person name="Kim S."/>
            <person name="Wafula E.K."/>
            <person name="Tanskanen J."/>
            <person name="Kim Y.M."/>
            <person name="Honaas L."/>
            <person name="Yang Z."/>
            <person name="Spallek T."/>
            <person name="Conn C.E."/>
            <person name="Ichihashi Y."/>
            <person name="Cheong K."/>
            <person name="Cui S."/>
            <person name="Der J.P."/>
            <person name="Gundlach H."/>
            <person name="Jiao Y."/>
            <person name="Hori C."/>
            <person name="Ishida J.K."/>
            <person name="Kasahara H."/>
            <person name="Kiba T."/>
            <person name="Kim M.S."/>
            <person name="Koo N."/>
            <person name="Laohavisit A."/>
            <person name="Lee Y.H."/>
            <person name="Lumba S."/>
            <person name="McCourt P."/>
            <person name="Mortimer J.C."/>
            <person name="Mutuku J.M."/>
            <person name="Nomura T."/>
            <person name="Sasaki-Sekimoto Y."/>
            <person name="Seto Y."/>
            <person name="Wang Y."/>
            <person name="Wakatake T."/>
            <person name="Sakakibara H."/>
            <person name="Demura T."/>
            <person name="Yamaguchi S."/>
            <person name="Yoneyama K."/>
            <person name="Manabe R.I."/>
            <person name="Nelson D.C."/>
            <person name="Schulman A.H."/>
            <person name="Timko M.P."/>
            <person name="dePamphilis C.W."/>
            <person name="Choi D."/>
            <person name="Shirasu K."/>
        </authorList>
    </citation>
    <scope>NUCLEOTIDE SEQUENCE [LARGE SCALE GENOMIC DNA]</scope>
    <source>
        <strain evidence="2">cv. UVA1</strain>
    </source>
</reference>
<comment type="caution">
    <text evidence="1">The sequence shown here is derived from an EMBL/GenBank/DDBJ whole genome shotgun (WGS) entry which is preliminary data.</text>
</comment>